<comment type="caution">
    <text evidence="2">The sequence shown here is derived from an EMBL/GenBank/DDBJ whole genome shotgun (WGS) entry which is preliminary data.</text>
</comment>
<organism evidence="2 3">
    <name type="scientific">Archangium violaceum Cb vi76</name>
    <dbReference type="NCBI Taxonomy" id="1406225"/>
    <lineage>
        <taxon>Bacteria</taxon>
        <taxon>Pseudomonadati</taxon>
        <taxon>Myxococcota</taxon>
        <taxon>Myxococcia</taxon>
        <taxon>Myxococcales</taxon>
        <taxon>Cystobacterineae</taxon>
        <taxon>Archangiaceae</taxon>
        <taxon>Archangium</taxon>
    </lineage>
</organism>
<dbReference type="RefSeq" id="WP_043401159.1">
    <property type="nucleotide sequence ID" value="NZ_JPMI01000177.1"/>
</dbReference>
<feature type="region of interest" description="Disordered" evidence="1">
    <location>
        <begin position="417"/>
        <end position="436"/>
    </location>
</feature>
<gene>
    <name evidence="2" type="ORF">Q664_26480</name>
</gene>
<protein>
    <recommendedName>
        <fullName evidence="4">MalT-like TPR region domain-containing protein</fullName>
    </recommendedName>
</protein>
<reference evidence="2 3" key="1">
    <citation type="submission" date="2014-07" db="EMBL/GenBank/DDBJ databases">
        <title>Draft Genome Sequence of Gephyronic Acid Producer, Cystobacter violaceus Strain Cb vi76.</title>
        <authorList>
            <person name="Stevens D.C."/>
            <person name="Young J."/>
            <person name="Carmichael R."/>
            <person name="Tan J."/>
            <person name="Taylor R.E."/>
        </authorList>
    </citation>
    <scope>NUCLEOTIDE SEQUENCE [LARGE SCALE GENOMIC DNA]</scope>
    <source>
        <strain evidence="2 3">Cb vi76</strain>
    </source>
</reference>
<dbReference type="InterPro" id="IPR011990">
    <property type="entry name" value="TPR-like_helical_dom_sf"/>
</dbReference>
<dbReference type="EMBL" id="JPMI01000177">
    <property type="protein sequence ID" value="KFA90779.1"/>
    <property type="molecule type" value="Genomic_DNA"/>
</dbReference>
<name>A0A084SQP4_9BACT</name>
<proteinExistence type="predicted"/>
<sequence>MTVRKNAVERRLELLHDQWMEFAQLPEARLLRWLVEPDEVRMVEAFLEKEGDERMGECPDLFLRLDEPFDEPERYGYALREALVRMEEESRAGLEEEGLSGWKCPPVKEGETDVEAFLAACDWLRSHYESLCEHLVVVLLPAQGTDASAWLKWLGSAVEKARSAHVRLVVLDDVRTRVLEPLAETRPDKVVTIPAKLEMGRALEELSQEAGNLESPGGQFRELFVRLGNAAAKRDVERARTLGAQAVAVAAGQGLYELVVAAHFAVGGALLGAGRPREALEQYQQAEAAAGESAAKGQPQGAQLRLSSRMAQGAARVTAQEYAEAAALYEETAPLASELKDARMELECWRMASWCREVTKEVERAWEHGQRAWEVGRAMDAGTRETSTLPYMAEALVRLSHERQGAQAARAMESEVESILGSDWRPEAPAAGGQPR</sequence>
<evidence type="ECO:0000313" key="3">
    <source>
        <dbReference type="Proteomes" id="UP000028547"/>
    </source>
</evidence>
<dbReference type="AlphaFoldDB" id="A0A084SQP4"/>
<accession>A0A084SQP4</accession>
<evidence type="ECO:0000256" key="1">
    <source>
        <dbReference type="SAM" id="MobiDB-lite"/>
    </source>
</evidence>
<dbReference type="Gene3D" id="1.25.40.10">
    <property type="entry name" value="Tetratricopeptide repeat domain"/>
    <property type="match status" value="1"/>
</dbReference>
<evidence type="ECO:0008006" key="4">
    <source>
        <dbReference type="Google" id="ProtNLM"/>
    </source>
</evidence>
<evidence type="ECO:0000313" key="2">
    <source>
        <dbReference type="EMBL" id="KFA90779.1"/>
    </source>
</evidence>
<dbReference type="Proteomes" id="UP000028547">
    <property type="component" value="Unassembled WGS sequence"/>
</dbReference>